<name>A0A9Q8SVX3_9PEZI</name>
<organism evidence="2 3">
    <name type="scientific">Colletotrichum lupini</name>
    <dbReference type="NCBI Taxonomy" id="145971"/>
    <lineage>
        <taxon>Eukaryota</taxon>
        <taxon>Fungi</taxon>
        <taxon>Dikarya</taxon>
        <taxon>Ascomycota</taxon>
        <taxon>Pezizomycotina</taxon>
        <taxon>Sordariomycetes</taxon>
        <taxon>Hypocreomycetidae</taxon>
        <taxon>Glomerellales</taxon>
        <taxon>Glomerellaceae</taxon>
        <taxon>Colletotrichum</taxon>
        <taxon>Colletotrichum acutatum species complex</taxon>
    </lineage>
</organism>
<proteinExistence type="predicted"/>
<protein>
    <submittedName>
        <fullName evidence="2">Uncharacterized protein</fullName>
    </submittedName>
</protein>
<evidence type="ECO:0000313" key="2">
    <source>
        <dbReference type="EMBL" id="UQC84448.1"/>
    </source>
</evidence>
<dbReference type="RefSeq" id="XP_049146065.1">
    <property type="nucleotide sequence ID" value="XM_049288921.1"/>
</dbReference>
<dbReference type="EMBL" id="CP019477">
    <property type="protein sequence ID" value="UQC84448.1"/>
    <property type="molecule type" value="Genomic_DNA"/>
</dbReference>
<accession>A0A9Q8SVX3</accession>
<evidence type="ECO:0000313" key="3">
    <source>
        <dbReference type="Proteomes" id="UP000830671"/>
    </source>
</evidence>
<dbReference type="KEGG" id="clup:CLUP02_09945"/>
<feature type="region of interest" description="Disordered" evidence="1">
    <location>
        <begin position="198"/>
        <end position="223"/>
    </location>
</feature>
<dbReference type="Proteomes" id="UP000830671">
    <property type="component" value="Chromosome 5"/>
</dbReference>
<reference evidence="2" key="1">
    <citation type="journal article" date="2021" name="Mol. Plant Microbe Interact.">
        <title>Complete Genome Sequence of the Plant-Pathogenic Fungus Colletotrichum lupini.</title>
        <authorList>
            <person name="Baroncelli R."/>
            <person name="Pensec F."/>
            <person name="Da Lio D."/>
            <person name="Boufleur T."/>
            <person name="Vicente I."/>
            <person name="Sarrocco S."/>
            <person name="Picot A."/>
            <person name="Baraldi E."/>
            <person name="Sukno S."/>
            <person name="Thon M."/>
            <person name="Le Floch G."/>
        </authorList>
    </citation>
    <scope>NUCLEOTIDE SEQUENCE</scope>
    <source>
        <strain evidence="2">IMI 504893</strain>
    </source>
</reference>
<keyword evidence="3" id="KW-1185">Reference proteome</keyword>
<gene>
    <name evidence="2" type="ORF">CLUP02_09945</name>
</gene>
<dbReference type="AlphaFoldDB" id="A0A9Q8SVX3"/>
<dbReference type="GeneID" id="73343931"/>
<sequence>MAHGAHARAGAASASHEHHFGSLNWSPGLALPSSWEPGGRAGAVTFMTEASPVALQWISQQREDSVPSKGKRLDLHSGWRMRMMKSAVRPTQFSYGSNPFLLARLFANAVGQIEGTIHGNAKIRHGRRLTYFVVFNPYLYPMQVRSQLFVFGQIDGPSNTPQDTGCYRPTAGLYCTRGQEPPLSHRIDFTALVEENLPGLQRDPPTESECPAPGGAASGKKGDVRSSVHAAGFTATSPREMGYGRRMQKALPEPTLTLCLSLAYYQPGCQINSAREEGRQRGVMYRPTAIILISKGQEQLCLCTRLTCGGKWDLDKHVRGKAMIDSQDSTLNGRLGIVSLLYRGAGPTDVPIVAFSTLAETLRRVVFRSVFVISVQPQYQRQISCLCIVPVSVGIEPTRFPPRDGRSPFVDLARSWFLRTVSFRLDFIPQNPSGLRDPGNIKSSGCSVEGTFASVAFELVLLVQLRVCLNAIIIYVSPSHPSRLTFPAHAPGSLLDSAGVSVGALPTFSSKEFWNFGILWPLRLLSEYRSRRLVSIDEGSFLASWLGAAYVEEGVLEGLVSRHARLSRQRYNLLCAKPLGVNLFGGLLLADVDHHVLSRR</sequence>
<evidence type="ECO:0000256" key="1">
    <source>
        <dbReference type="SAM" id="MobiDB-lite"/>
    </source>
</evidence>